<keyword evidence="8" id="KW-1185">Reference proteome</keyword>
<dbReference type="PROSITE" id="PS51736">
    <property type="entry name" value="RECOMBINASES_3"/>
    <property type="match status" value="1"/>
</dbReference>
<dbReference type="PANTHER" id="PTHR30461">
    <property type="entry name" value="DNA-INVERTASE FROM LAMBDOID PROPHAGE"/>
    <property type="match status" value="1"/>
</dbReference>
<feature type="active site" description="O-(5'-phospho-DNA)-serine intermediate" evidence="4 5">
    <location>
        <position position="11"/>
    </location>
</feature>
<dbReference type="Gene3D" id="3.90.1750.20">
    <property type="entry name" value="Putative Large Serine Recombinase, Chain B, Domain 2"/>
    <property type="match status" value="1"/>
</dbReference>
<keyword evidence="3" id="KW-0233">DNA recombination</keyword>
<evidence type="ECO:0000313" key="8">
    <source>
        <dbReference type="Proteomes" id="UP000199355"/>
    </source>
</evidence>
<dbReference type="InterPro" id="IPR006119">
    <property type="entry name" value="Resolv_N"/>
</dbReference>
<dbReference type="PANTHER" id="PTHR30461:SF2">
    <property type="entry name" value="SERINE RECOMBINASE PINE-RELATED"/>
    <property type="match status" value="1"/>
</dbReference>
<dbReference type="EMBL" id="FNBX01000010">
    <property type="protein sequence ID" value="SDF69272.1"/>
    <property type="molecule type" value="Genomic_DNA"/>
</dbReference>
<dbReference type="SMART" id="SM00857">
    <property type="entry name" value="Resolvase"/>
    <property type="match status" value="1"/>
</dbReference>
<sequence>MKKAVGYIRVSTEGQAEKGISLEAQRAKIEAYATLKDLTLVEVIEDAGISAKSLKRPGMQRLLEIVHRGEVEAVVILKLDRMFRNTVDALQTTQGFDKKGVALHSIQESLDTQSAMGRFFFTLLAAIGEMERGVIGERTRTALARKKEKGEVISRFAPFGYQRRGNKLVPSQTEQAAMAFMRRLKDAGKSYQQVADALNKKGIVTKNGGTWDRVRVFKAMKVAA</sequence>
<dbReference type="InterPro" id="IPR036162">
    <property type="entry name" value="Resolvase-like_N_sf"/>
</dbReference>
<accession>A0A1G7N5N0</accession>
<evidence type="ECO:0000259" key="6">
    <source>
        <dbReference type="PROSITE" id="PS51736"/>
    </source>
</evidence>
<dbReference type="InterPro" id="IPR006118">
    <property type="entry name" value="Recombinase_CS"/>
</dbReference>
<dbReference type="InterPro" id="IPR050639">
    <property type="entry name" value="SSR_resolvase"/>
</dbReference>
<dbReference type="RefSeq" id="WP_092153956.1">
    <property type="nucleotide sequence ID" value="NZ_FNBX01000010.1"/>
</dbReference>
<name>A0A1G7N5N0_9BACT</name>
<protein>
    <submittedName>
        <fullName evidence="7">Site-specific DNA recombinase</fullName>
    </submittedName>
</protein>
<dbReference type="Proteomes" id="UP000199355">
    <property type="component" value="Unassembled WGS sequence"/>
</dbReference>
<dbReference type="SUPFAM" id="SSF53041">
    <property type="entry name" value="Resolvase-like"/>
    <property type="match status" value="1"/>
</dbReference>
<dbReference type="Pfam" id="PF00239">
    <property type="entry name" value="Resolvase"/>
    <property type="match status" value="1"/>
</dbReference>
<dbReference type="GO" id="GO:0003677">
    <property type="term" value="F:DNA binding"/>
    <property type="evidence" value="ECO:0007669"/>
    <property type="project" value="UniProtKB-KW"/>
</dbReference>
<dbReference type="InterPro" id="IPR011109">
    <property type="entry name" value="DNA_bind_recombinase_dom"/>
</dbReference>
<evidence type="ECO:0000256" key="1">
    <source>
        <dbReference type="ARBA" id="ARBA00022908"/>
    </source>
</evidence>
<feature type="domain" description="Resolvase/invertase-type recombinase catalytic" evidence="6">
    <location>
        <begin position="3"/>
        <end position="150"/>
    </location>
</feature>
<evidence type="ECO:0000256" key="4">
    <source>
        <dbReference type="PIRSR" id="PIRSR606118-50"/>
    </source>
</evidence>
<gene>
    <name evidence="7" type="ORF">SAMN05192586_110105</name>
</gene>
<dbReference type="Pfam" id="PF07508">
    <property type="entry name" value="Recombinase"/>
    <property type="match status" value="1"/>
</dbReference>
<organism evidence="7 8">
    <name type="scientific">Desulfovibrio legallii</name>
    <dbReference type="NCBI Taxonomy" id="571438"/>
    <lineage>
        <taxon>Bacteria</taxon>
        <taxon>Pseudomonadati</taxon>
        <taxon>Thermodesulfobacteriota</taxon>
        <taxon>Desulfovibrionia</taxon>
        <taxon>Desulfovibrionales</taxon>
        <taxon>Desulfovibrionaceae</taxon>
        <taxon>Desulfovibrio</taxon>
    </lineage>
</organism>
<evidence type="ECO:0000313" key="7">
    <source>
        <dbReference type="EMBL" id="SDF69272.1"/>
    </source>
</evidence>
<dbReference type="CDD" id="cd03768">
    <property type="entry name" value="SR_ResInv"/>
    <property type="match status" value="1"/>
</dbReference>
<dbReference type="InterPro" id="IPR038109">
    <property type="entry name" value="DNA_bind_recomb_sf"/>
</dbReference>
<dbReference type="STRING" id="571438.SAMN05192586_110105"/>
<reference evidence="8" key="1">
    <citation type="submission" date="2016-10" db="EMBL/GenBank/DDBJ databases">
        <authorList>
            <person name="Varghese N."/>
            <person name="Submissions S."/>
        </authorList>
    </citation>
    <scope>NUCLEOTIDE SEQUENCE [LARGE SCALE GENOMIC DNA]</scope>
    <source>
        <strain evidence="8">KHC7</strain>
    </source>
</reference>
<evidence type="ECO:0000256" key="3">
    <source>
        <dbReference type="ARBA" id="ARBA00023172"/>
    </source>
</evidence>
<evidence type="ECO:0000256" key="5">
    <source>
        <dbReference type="PROSITE-ProRule" id="PRU10137"/>
    </source>
</evidence>
<dbReference type="GO" id="GO:0000150">
    <property type="term" value="F:DNA strand exchange activity"/>
    <property type="evidence" value="ECO:0007669"/>
    <property type="project" value="InterPro"/>
</dbReference>
<dbReference type="Gene3D" id="3.40.50.1390">
    <property type="entry name" value="Resolvase, N-terminal catalytic domain"/>
    <property type="match status" value="1"/>
</dbReference>
<dbReference type="PROSITE" id="PS00397">
    <property type="entry name" value="RECOMBINASES_1"/>
    <property type="match status" value="1"/>
</dbReference>
<dbReference type="GO" id="GO:0015074">
    <property type="term" value="P:DNA integration"/>
    <property type="evidence" value="ECO:0007669"/>
    <property type="project" value="UniProtKB-KW"/>
</dbReference>
<keyword evidence="1" id="KW-0229">DNA integration</keyword>
<dbReference type="AlphaFoldDB" id="A0A1G7N5N0"/>
<evidence type="ECO:0000256" key="2">
    <source>
        <dbReference type="ARBA" id="ARBA00023125"/>
    </source>
</evidence>
<proteinExistence type="predicted"/>
<keyword evidence="2" id="KW-0238">DNA-binding</keyword>
<dbReference type="OrthoDB" id="114045at2"/>